<keyword evidence="8 11" id="KW-1133">Transmembrane helix</keyword>
<evidence type="ECO:0000256" key="10">
    <source>
        <dbReference type="ARBA" id="ARBA00023136"/>
    </source>
</evidence>
<sequence>MKELRQALRVQGRVLYALILREALAKYGKTRIGYLWALLEPLIQVLMLVAIFSALGRSSPVGGDLAVFFTTGIVPWLMYSSLSSRMSGALGANQALLSYPHVTPFDVLAGRALLESVTLLVVFVLIVTALRIAGKAFAVYDLFHVLMGLMVLIFFSAGIGMINSAVRIYFDSWDKLFSAFNRPLYFLSGIFFTAASLPPQGREYLQWNPIFQCVEWVRSGFFSTYQNTYINYGYAVGCAATLFLVGLVLTQYTRHKARNL</sequence>
<dbReference type="PANTHER" id="PTHR30413:SF10">
    <property type="entry name" value="CAPSULE POLYSACCHARIDE EXPORT INNER-MEMBRANE PROTEIN CTRC"/>
    <property type="match status" value="1"/>
</dbReference>
<name>A0AAE7AY18_9VIBR</name>
<dbReference type="GO" id="GO:0015920">
    <property type="term" value="P:lipopolysaccharide transport"/>
    <property type="evidence" value="ECO:0007669"/>
    <property type="project" value="TreeGrafter"/>
</dbReference>
<feature type="transmembrane region" description="Helical" evidence="11">
    <location>
        <begin position="112"/>
        <end position="133"/>
    </location>
</feature>
<keyword evidence="4 11" id="KW-1003">Cell membrane</keyword>
<accession>A0AAE7AY18</accession>
<reference evidence="13 14" key="1">
    <citation type="submission" date="2020-05" db="EMBL/GenBank/DDBJ databases">
        <title>First description outside Europe of the emergent pathogen for shellfish aquaculture Vibrio europaeus.</title>
        <authorList>
            <person name="Dubert J."/>
            <person name="Rojas R."/>
        </authorList>
    </citation>
    <scope>NUCLEOTIDE SEQUENCE [LARGE SCALE GENOMIC DNA]</scope>
    <source>
        <strain evidence="13 14">NPI-1</strain>
    </source>
</reference>
<evidence type="ECO:0000256" key="5">
    <source>
        <dbReference type="ARBA" id="ARBA00022597"/>
    </source>
</evidence>
<feature type="transmembrane region" description="Helical" evidence="11">
    <location>
        <begin position="61"/>
        <end position="79"/>
    </location>
</feature>
<dbReference type="InterPro" id="IPR047817">
    <property type="entry name" value="ABC2_TM_bact-type"/>
</dbReference>
<comment type="subcellular location">
    <subcellularLocation>
        <location evidence="11">Cell inner membrane</location>
        <topology evidence="11">Multi-pass membrane protein</topology>
    </subcellularLocation>
    <subcellularLocation>
        <location evidence="1">Cell membrane</location>
        <topology evidence="1">Multi-pass membrane protein</topology>
    </subcellularLocation>
</comment>
<dbReference type="GO" id="GO:0015774">
    <property type="term" value="P:polysaccharide transport"/>
    <property type="evidence" value="ECO:0007669"/>
    <property type="project" value="UniProtKB-KW"/>
</dbReference>
<dbReference type="PANTHER" id="PTHR30413">
    <property type="entry name" value="INNER MEMBRANE TRANSPORT PERMEASE"/>
    <property type="match status" value="1"/>
</dbReference>
<evidence type="ECO:0000313" key="13">
    <source>
        <dbReference type="EMBL" id="QJY38878.1"/>
    </source>
</evidence>
<evidence type="ECO:0000256" key="3">
    <source>
        <dbReference type="ARBA" id="ARBA00022448"/>
    </source>
</evidence>
<evidence type="ECO:0000256" key="9">
    <source>
        <dbReference type="ARBA" id="ARBA00023047"/>
    </source>
</evidence>
<organism evidence="13 14">
    <name type="scientific">Vibrio europaeus</name>
    <dbReference type="NCBI Taxonomy" id="300876"/>
    <lineage>
        <taxon>Bacteria</taxon>
        <taxon>Pseudomonadati</taxon>
        <taxon>Pseudomonadota</taxon>
        <taxon>Gammaproteobacteria</taxon>
        <taxon>Vibrionales</taxon>
        <taxon>Vibrionaceae</taxon>
        <taxon>Vibrio</taxon>
        <taxon>Vibrio oreintalis group</taxon>
    </lineage>
</organism>
<feature type="domain" description="ABC transmembrane type-2" evidence="12">
    <location>
        <begin position="32"/>
        <end position="253"/>
    </location>
</feature>
<gene>
    <name evidence="13" type="ORF">HOO69_20175</name>
</gene>
<proteinExistence type="inferred from homology"/>
<keyword evidence="6 11" id="KW-0812">Transmembrane</keyword>
<protein>
    <recommendedName>
        <fullName evidence="11">Transport permease protein</fullName>
    </recommendedName>
</protein>
<keyword evidence="3 11" id="KW-0813">Transport</keyword>
<keyword evidence="5" id="KW-0762">Sugar transport</keyword>
<evidence type="ECO:0000256" key="6">
    <source>
        <dbReference type="ARBA" id="ARBA00022692"/>
    </source>
</evidence>
<dbReference type="InterPro" id="IPR013525">
    <property type="entry name" value="ABC2_TM"/>
</dbReference>
<dbReference type="Proteomes" id="UP000501443">
    <property type="component" value="Chromosome 2"/>
</dbReference>
<comment type="similarity">
    <text evidence="2 11">Belongs to the ABC-2 integral membrane protein family.</text>
</comment>
<dbReference type="EMBL" id="CP053543">
    <property type="protein sequence ID" value="QJY38878.1"/>
    <property type="molecule type" value="Genomic_DNA"/>
</dbReference>
<evidence type="ECO:0000259" key="12">
    <source>
        <dbReference type="PROSITE" id="PS51012"/>
    </source>
</evidence>
<evidence type="ECO:0000256" key="4">
    <source>
        <dbReference type="ARBA" id="ARBA00022475"/>
    </source>
</evidence>
<dbReference type="PRINTS" id="PR00164">
    <property type="entry name" value="ABC2TRNSPORT"/>
</dbReference>
<dbReference type="RefSeq" id="WP_171802963.1">
    <property type="nucleotide sequence ID" value="NZ_CP053543.1"/>
</dbReference>
<feature type="transmembrane region" description="Helical" evidence="11">
    <location>
        <begin position="182"/>
        <end position="199"/>
    </location>
</feature>
<evidence type="ECO:0000256" key="8">
    <source>
        <dbReference type="ARBA" id="ARBA00022989"/>
    </source>
</evidence>
<evidence type="ECO:0000256" key="11">
    <source>
        <dbReference type="RuleBase" id="RU361157"/>
    </source>
</evidence>
<keyword evidence="7" id="KW-0972">Capsule biogenesis/degradation</keyword>
<dbReference type="PROSITE" id="PS51012">
    <property type="entry name" value="ABC_TM2"/>
    <property type="match status" value="1"/>
</dbReference>
<evidence type="ECO:0000313" key="14">
    <source>
        <dbReference type="Proteomes" id="UP000501443"/>
    </source>
</evidence>
<dbReference type="Pfam" id="PF01061">
    <property type="entry name" value="ABC2_membrane"/>
    <property type="match status" value="1"/>
</dbReference>
<dbReference type="GO" id="GO:0043190">
    <property type="term" value="C:ATP-binding cassette (ABC) transporter complex"/>
    <property type="evidence" value="ECO:0007669"/>
    <property type="project" value="InterPro"/>
</dbReference>
<keyword evidence="9" id="KW-0625">Polysaccharide transport</keyword>
<dbReference type="AlphaFoldDB" id="A0AAE7AY18"/>
<dbReference type="GO" id="GO:0140359">
    <property type="term" value="F:ABC-type transporter activity"/>
    <property type="evidence" value="ECO:0007669"/>
    <property type="project" value="InterPro"/>
</dbReference>
<feature type="transmembrane region" description="Helical" evidence="11">
    <location>
        <begin position="145"/>
        <end position="170"/>
    </location>
</feature>
<dbReference type="InterPro" id="IPR000412">
    <property type="entry name" value="ABC_2_transport"/>
</dbReference>
<evidence type="ECO:0000256" key="7">
    <source>
        <dbReference type="ARBA" id="ARBA00022903"/>
    </source>
</evidence>
<feature type="transmembrane region" description="Helical" evidence="11">
    <location>
        <begin position="229"/>
        <end position="250"/>
    </location>
</feature>
<evidence type="ECO:0000256" key="1">
    <source>
        <dbReference type="ARBA" id="ARBA00004651"/>
    </source>
</evidence>
<evidence type="ECO:0000256" key="2">
    <source>
        <dbReference type="ARBA" id="ARBA00007783"/>
    </source>
</evidence>
<keyword evidence="10 11" id="KW-0472">Membrane</keyword>
<feature type="transmembrane region" description="Helical" evidence="11">
    <location>
        <begin position="34"/>
        <end position="55"/>
    </location>
</feature>